<dbReference type="Pfam" id="PF13001">
    <property type="entry name" value="ECM29_N"/>
    <property type="match status" value="1"/>
</dbReference>
<protein>
    <recommendedName>
        <fullName evidence="1">Proteasome component Ecm29 N-terminal domain-containing protein</fullName>
    </recommendedName>
</protein>
<evidence type="ECO:0000313" key="2">
    <source>
        <dbReference type="EMBL" id="VDP58790.1"/>
    </source>
</evidence>
<dbReference type="GO" id="GO:0060090">
    <property type="term" value="F:molecular adaptor activity"/>
    <property type="evidence" value="ECO:0007669"/>
    <property type="project" value="InterPro"/>
</dbReference>
<feature type="domain" description="Proteasome component Ecm29 N-terminal" evidence="1">
    <location>
        <begin position="2"/>
        <end position="55"/>
    </location>
</feature>
<organism evidence="2">
    <name type="scientific">Heligmosomoides polygyrus</name>
    <name type="common">Parasitic roundworm</name>
    <dbReference type="NCBI Taxonomy" id="6339"/>
    <lineage>
        <taxon>Eukaryota</taxon>
        <taxon>Metazoa</taxon>
        <taxon>Ecdysozoa</taxon>
        <taxon>Nematoda</taxon>
        <taxon>Chromadorea</taxon>
        <taxon>Rhabditida</taxon>
        <taxon>Rhabditina</taxon>
        <taxon>Rhabditomorpha</taxon>
        <taxon>Strongyloidea</taxon>
        <taxon>Heligmosomidae</taxon>
        <taxon>Heligmosomoides</taxon>
    </lineage>
</organism>
<gene>
    <name evidence="2" type="ORF">HPBE_LOCUS26666</name>
</gene>
<dbReference type="AlphaFoldDB" id="A0A3P8EY92"/>
<sequence length="269" mass="30155">MEAFRKSSDRSLTEKLKSLIQEFITHENSRCRLIALKYTEAFLSSDDIDLRWMLLQSCGDNRDEIRNEASRLLDVSLRMRISIEVVITYLWDHLCADIIDPETGKEKTSSSQAFSPLVHQMCSRYLWSLLAHLTGAHVDLKTNEGGDDWMELAPKIAQQIKKLPGSSQERLTRISLQALKDAHEVPLFHIAACFSAACPLSGPSVALANVCIQRARGTTRSDMANVATHLATSLMNKKELESAMPAAFSALEKVVMIVSHFFELRIGLH</sequence>
<dbReference type="GO" id="GO:0043248">
    <property type="term" value="P:proteasome assembly"/>
    <property type="evidence" value="ECO:0007669"/>
    <property type="project" value="InterPro"/>
</dbReference>
<evidence type="ECO:0000259" key="1">
    <source>
        <dbReference type="Pfam" id="PF13001"/>
    </source>
</evidence>
<reference evidence="2" key="1">
    <citation type="submission" date="2018-11" db="EMBL/GenBank/DDBJ databases">
        <authorList>
            <consortium name="Pathogen Informatics"/>
        </authorList>
    </citation>
    <scope>NUCLEOTIDE SEQUENCE [LARGE SCALE GENOMIC DNA]</scope>
</reference>
<dbReference type="InterPro" id="IPR024372">
    <property type="entry name" value="Ecm29_N"/>
</dbReference>
<dbReference type="OrthoDB" id="16066at2759"/>
<proteinExistence type="predicted"/>
<dbReference type="EMBL" id="UZAH01040546">
    <property type="protein sequence ID" value="VDP58790.1"/>
    <property type="molecule type" value="Genomic_DNA"/>
</dbReference>
<name>A0A3P8EY92_HELPZ</name>
<accession>A0A3P8EY92</accession>